<dbReference type="Proteomes" id="UP000313359">
    <property type="component" value="Unassembled WGS sequence"/>
</dbReference>
<evidence type="ECO:0000256" key="1">
    <source>
        <dbReference type="SAM" id="Phobius"/>
    </source>
</evidence>
<protein>
    <submittedName>
        <fullName evidence="2">Uncharacterized protein</fullName>
    </submittedName>
</protein>
<accession>A0A5C2SA63</accession>
<reference evidence="2" key="1">
    <citation type="journal article" date="2018" name="Genome Biol. Evol.">
        <title>Genomics and development of Lentinus tigrinus, a white-rot wood-decaying mushroom with dimorphic fruiting bodies.</title>
        <authorList>
            <person name="Wu B."/>
            <person name="Xu Z."/>
            <person name="Knudson A."/>
            <person name="Carlson A."/>
            <person name="Chen N."/>
            <person name="Kovaka S."/>
            <person name="LaButti K."/>
            <person name="Lipzen A."/>
            <person name="Pennachio C."/>
            <person name="Riley R."/>
            <person name="Schakwitz W."/>
            <person name="Umezawa K."/>
            <person name="Ohm R.A."/>
            <person name="Grigoriev I.V."/>
            <person name="Nagy L.G."/>
            <person name="Gibbons J."/>
            <person name="Hibbett D."/>
        </authorList>
    </citation>
    <scope>NUCLEOTIDE SEQUENCE [LARGE SCALE GENOMIC DNA]</scope>
    <source>
        <strain evidence="2">ALCF2SS1-6</strain>
    </source>
</reference>
<dbReference type="AlphaFoldDB" id="A0A5C2SA63"/>
<evidence type="ECO:0000313" key="3">
    <source>
        <dbReference type="Proteomes" id="UP000313359"/>
    </source>
</evidence>
<proteinExistence type="predicted"/>
<sequence>MTAALWESCVFLAGALMSSSFCILSTRVLSSHPCISSHSCPASPTLAWLFCLFGGIINPFAYSGVSRALSSPSSSFLPPCTVDSIQNRVRT</sequence>
<dbReference type="EMBL" id="ML122264">
    <property type="protein sequence ID" value="RPD60732.1"/>
    <property type="molecule type" value="Genomic_DNA"/>
</dbReference>
<feature type="transmembrane region" description="Helical" evidence="1">
    <location>
        <begin position="46"/>
        <end position="65"/>
    </location>
</feature>
<evidence type="ECO:0000313" key="2">
    <source>
        <dbReference type="EMBL" id="RPD60732.1"/>
    </source>
</evidence>
<gene>
    <name evidence="2" type="ORF">L227DRAFT_574897</name>
</gene>
<keyword evidence="3" id="KW-1185">Reference proteome</keyword>
<organism evidence="2 3">
    <name type="scientific">Lentinus tigrinus ALCF2SS1-6</name>
    <dbReference type="NCBI Taxonomy" id="1328759"/>
    <lineage>
        <taxon>Eukaryota</taxon>
        <taxon>Fungi</taxon>
        <taxon>Dikarya</taxon>
        <taxon>Basidiomycota</taxon>
        <taxon>Agaricomycotina</taxon>
        <taxon>Agaricomycetes</taxon>
        <taxon>Polyporales</taxon>
        <taxon>Polyporaceae</taxon>
        <taxon>Lentinus</taxon>
    </lineage>
</organism>
<keyword evidence="1" id="KW-0812">Transmembrane</keyword>
<keyword evidence="1" id="KW-0472">Membrane</keyword>
<keyword evidence="1" id="KW-1133">Transmembrane helix</keyword>
<name>A0A5C2SA63_9APHY</name>